<protein>
    <submittedName>
        <fullName evidence="1">Uncharacterized protein</fullName>
    </submittedName>
</protein>
<sequence>MFDANIARAHSEKQKWCVIYNTELTSILSITINISKVMTTIPNGSRHRFRLLREHQKKQVNEKNIDVIR</sequence>
<keyword evidence="3" id="KW-1185">Reference proteome</keyword>
<gene>
    <name evidence="2" type="ORF">AL553_023250</name>
    <name evidence="1" type="ORF">GHY86_07110</name>
</gene>
<evidence type="ECO:0000313" key="4">
    <source>
        <dbReference type="Proteomes" id="UP000714625"/>
    </source>
</evidence>
<proteinExistence type="predicted"/>
<evidence type="ECO:0000313" key="2">
    <source>
        <dbReference type="EMBL" id="PNP20551.1"/>
    </source>
</evidence>
<reference evidence="1" key="2">
    <citation type="submission" date="2019-11" db="EMBL/GenBank/DDBJ databases">
        <authorList>
            <consortium name="PulseNet: The National Subtyping Network for Foodborne Disease Surveillance"/>
            <person name="Tarr C.L."/>
            <person name="Trees E."/>
            <person name="Katz L.S."/>
            <person name="Carleton-Romer H.A."/>
            <person name="Stroika S."/>
            <person name="Kucerova Z."/>
            <person name="Roache K.F."/>
            <person name="Sabol A.L."/>
            <person name="Besser J."/>
            <person name="Gerner-Smidt P."/>
        </authorList>
    </citation>
    <scope>NUCLEOTIDE SEQUENCE</scope>
    <source>
        <strain evidence="1">PNUSAV001129</strain>
    </source>
</reference>
<name>A0AA36XMV7_VIBAL</name>
<dbReference type="Proteomes" id="UP000714625">
    <property type="component" value="Unassembled WGS sequence"/>
</dbReference>
<organism evidence="1 4">
    <name type="scientific">Vibrio alginolyticus</name>
    <dbReference type="NCBI Taxonomy" id="663"/>
    <lineage>
        <taxon>Bacteria</taxon>
        <taxon>Pseudomonadati</taxon>
        <taxon>Pseudomonadota</taxon>
        <taxon>Gammaproteobacteria</taxon>
        <taxon>Vibrionales</taxon>
        <taxon>Vibrionaceae</taxon>
        <taxon>Vibrio</taxon>
    </lineage>
</organism>
<evidence type="ECO:0000313" key="1">
    <source>
        <dbReference type="EMBL" id="EGQ9134926.1"/>
    </source>
</evidence>
<reference evidence="2 3" key="1">
    <citation type="submission" date="2017-12" db="EMBL/GenBank/DDBJ databases">
        <title>FDA dAtabase for Regulatory Grade micrObial Sequences (FDA-ARGOS): Supporting development and validation of Infectious Disease Dx tests.</title>
        <authorList>
            <person name="Hoffmann M."/>
            <person name="Allard M."/>
            <person name="Evans P."/>
            <person name="Brown E."/>
            <person name="Tallon L.J."/>
            <person name="Sadzewicz L."/>
            <person name="Sengamalay N."/>
            <person name="Ott S."/>
            <person name="Godinez A."/>
            <person name="Nagaraj S."/>
            <person name="Vavikolanu K."/>
            <person name="Aluvathingal J."/>
            <person name="Nadendla S."/>
            <person name="Hobson J."/>
            <person name="Sichtig H."/>
        </authorList>
    </citation>
    <scope>NUCLEOTIDE SEQUENCE [LARGE SCALE GENOMIC DNA]</scope>
    <source>
        <strain evidence="3">ATCC 17749</strain>
        <strain evidence="2">FDAARGOS_97</strain>
    </source>
</reference>
<accession>A0AA36XMV7</accession>
<dbReference type="AlphaFoldDB" id="A0AA36XMV7"/>
<dbReference type="EMBL" id="AAXMUW010000010">
    <property type="protein sequence ID" value="EGQ9134926.1"/>
    <property type="molecule type" value="Genomic_DNA"/>
</dbReference>
<comment type="caution">
    <text evidence="1">The sequence shown here is derived from an EMBL/GenBank/DDBJ whole genome shotgun (WGS) entry which is preliminary data.</text>
</comment>
<evidence type="ECO:0000313" key="3">
    <source>
        <dbReference type="Proteomes" id="UP000054316"/>
    </source>
</evidence>
<dbReference type="EMBL" id="LOSN02000002">
    <property type="protein sequence ID" value="PNP20551.1"/>
    <property type="molecule type" value="Genomic_DNA"/>
</dbReference>
<dbReference type="Proteomes" id="UP000054316">
    <property type="component" value="Unassembled WGS sequence"/>
</dbReference>